<organism evidence="1 2">
    <name type="scientific">Daphnia magna</name>
    <dbReference type="NCBI Taxonomy" id="35525"/>
    <lineage>
        <taxon>Eukaryota</taxon>
        <taxon>Metazoa</taxon>
        <taxon>Ecdysozoa</taxon>
        <taxon>Arthropoda</taxon>
        <taxon>Crustacea</taxon>
        <taxon>Branchiopoda</taxon>
        <taxon>Diplostraca</taxon>
        <taxon>Cladocera</taxon>
        <taxon>Anomopoda</taxon>
        <taxon>Daphniidae</taxon>
        <taxon>Daphnia</taxon>
    </lineage>
</organism>
<name>A0A164KXU6_9CRUS</name>
<accession>A0A164KXU6</accession>
<proteinExistence type="predicted"/>
<reference evidence="1 2" key="1">
    <citation type="submission" date="2016-03" db="EMBL/GenBank/DDBJ databases">
        <title>EvidentialGene: Evidence-directed Construction of Genes on Genomes.</title>
        <authorList>
            <person name="Gilbert D.G."/>
            <person name="Choi J.-H."/>
            <person name="Mockaitis K."/>
            <person name="Colbourne J."/>
            <person name="Pfrender M."/>
        </authorList>
    </citation>
    <scope>NUCLEOTIDE SEQUENCE [LARGE SCALE GENOMIC DNA]</scope>
    <source>
        <strain evidence="1 2">Xinb3</strain>
        <tissue evidence="1">Complete organism</tissue>
    </source>
</reference>
<protein>
    <recommendedName>
        <fullName evidence="3">ATP-dependent DNA helicase PIF1</fullName>
    </recommendedName>
</protein>
<gene>
    <name evidence="1" type="ORF">APZ42_033606</name>
</gene>
<comment type="caution">
    <text evidence="1">The sequence shown here is derived from an EMBL/GenBank/DDBJ whole genome shotgun (WGS) entry which is preliminary data.</text>
</comment>
<dbReference type="Gene3D" id="3.40.50.300">
    <property type="entry name" value="P-loop containing nucleotide triphosphate hydrolases"/>
    <property type="match status" value="1"/>
</dbReference>
<dbReference type="AlphaFoldDB" id="A0A164KXU6"/>
<dbReference type="SUPFAM" id="SSF52540">
    <property type="entry name" value="P-loop containing nucleoside triphosphate hydrolases"/>
    <property type="match status" value="1"/>
</dbReference>
<dbReference type="EMBL" id="LRGB01003241">
    <property type="protein sequence ID" value="KZS03625.1"/>
    <property type="molecule type" value="Genomic_DNA"/>
</dbReference>
<sequence length="397" mass="45329">MRAADDLKHAEFLNQLRSSSTSTSISNESLSVLKSLTKEDIEKNNSWTQATIVVTSNEERCRINEQQSKALSKRNNCPRILWNKPIDGIVANSLTLEDTNYIYNNYTQFTGVFVKGAPAYLQDNINPRRGLSNGTPITLHSLVLDPYEDVHRVLRKLMQPNEDDVRLQYNPLFVLVKLPHANPDDFIGLNVGENESSYPIRKTMTLKAKKIHGYELGFAITFHKIQGQTCDKLIVDLNKRPFQPQVSFATFYVAISRVRLSSDLRLLPLHHSDKNLNHLLTLKAPKELNRWLAAYNPRNVINVYLQLYQPGDEFNYSHHTLQDTTTVGSNRTNDFSTLITNLPMRNKTQPIPQLGFLLNRSRNGHNTNTLLQLSGYNTKNVKSFNKVAYVILGYMKI</sequence>
<dbReference type="InterPro" id="IPR027417">
    <property type="entry name" value="P-loop_NTPase"/>
</dbReference>
<evidence type="ECO:0008006" key="3">
    <source>
        <dbReference type="Google" id="ProtNLM"/>
    </source>
</evidence>
<dbReference type="CDD" id="cd18809">
    <property type="entry name" value="SF1_C_RecD"/>
    <property type="match status" value="1"/>
</dbReference>
<keyword evidence="2" id="KW-1185">Reference proteome</keyword>
<evidence type="ECO:0000313" key="1">
    <source>
        <dbReference type="EMBL" id="KZS03625.1"/>
    </source>
</evidence>
<evidence type="ECO:0000313" key="2">
    <source>
        <dbReference type="Proteomes" id="UP000076858"/>
    </source>
</evidence>
<dbReference type="OrthoDB" id="6377339at2759"/>
<dbReference type="Proteomes" id="UP000076858">
    <property type="component" value="Unassembled WGS sequence"/>
</dbReference>